<dbReference type="Pfam" id="PF13242">
    <property type="entry name" value="Hydrolase_like"/>
    <property type="match status" value="1"/>
</dbReference>
<name>A0A4R6AEG2_9RHOB</name>
<dbReference type="InterPro" id="IPR006357">
    <property type="entry name" value="HAD-SF_hydro_IIA"/>
</dbReference>
<dbReference type="Proteomes" id="UP000295701">
    <property type="component" value="Unassembled WGS sequence"/>
</dbReference>
<dbReference type="PANTHER" id="PTHR19288">
    <property type="entry name" value="4-NITROPHENYLPHOSPHATASE-RELATED"/>
    <property type="match status" value="1"/>
</dbReference>
<protein>
    <submittedName>
        <fullName evidence="1">TIGR01459 family HAD-type hydrolase</fullName>
    </submittedName>
</protein>
<dbReference type="Pfam" id="PF13344">
    <property type="entry name" value="Hydrolase_6"/>
    <property type="match status" value="1"/>
</dbReference>
<evidence type="ECO:0000313" key="2">
    <source>
        <dbReference type="Proteomes" id="UP000295701"/>
    </source>
</evidence>
<dbReference type="AlphaFoldDB" id="A0A4R6AEG2"/>
<dbReference type="NCBIfam" id="TIGR01459">
    <property type="entry name" value="HAD-SF-IIA-hyp4"/>
    <property type="match status" value="1"/>
</dbReference>
<gene>
    <name evidence="1" type="ORF">E2L08_08490</name>
</gene>
<comment type="caution">
    <text evidence="1">The sequence shown here is derived from an EMBL/GenBank/DDBJ whole genome shotgun (WGS) entry which is preliminary data.</text>
</comment>
<dbReference type="EMBL" id="SNAA01000008">
    <property type="protein sequence ID" value="TDL79633.1"/>
    <property type="molecule type" value="Genomic_DNA"/>
</dbReference>
<reference evidence="1 2" key="1">
    <citation type="submission" date="2019-03" db="EMBL/GenBank/DDBJ databases">
        <title>Primorskyibacter sp. SS33 isolated from sediments.</title>
        <authorList>
            <person name="Xunke S."/>
        </authorList>
    </citation>
    <scope>NUCLEOTIDE SEQUENCE [LARGE SCALE GENOMIC DNA]</scope>
    <source>
        <strain evidence="1 2">SS33</strain>
    </source>
</reference>
<keyword evidence="2" id="KW-1185">Reference proteome</keyword>
<dbReference type="OrthoDB" id="148966at2"/>
<dbReference type="SUPFAM" id="SSF56784">
    <property type="entry name" value="HAD-like"/>
    <property type="match status" value="1"/>
</dbReference>
<dbReference type="Gene3D" id="3.40.50.1000">
    <property type="entry name" value="HAD superfamily/HAD-like"/>
    <property type="match status" value="2"/>
</dbReference>
<dbReference type="InterPro" id="IPR006356">
    <property type="entry name" value="HAD-SF_hydro_IIA_hyp3"/>
</dbReference>
<accession>A0A4R6AEG2</accession>
<dbReference type="GO" id="GO:0016791">
    <property type="term" value="F:phosphatase activity"/>
    <property type="evidence" value="ECO:0007669"/>
    <property type="project" value="TreeGrafter"/>
</dbReference>
<organism evidence="1 2">
    <name type="scientific">Palleronia sediminis</name>
    <dbReference type="NCBI Taxonomy" id="2547833"/>
    <lineage>
        <taxon>Bacteria</taxon>
        <taxon>Pseudomonadati</taxon>
        <taxon>Pseudomonadota</taxon>
        <taxon>Alphaproteobacteria</taxon>
        <taxon>Rhodobacterales</taxon>
        <taxon>Roseobacteraceae</taxon>
        <taxon>Palleronia</taxon>
    </lineage>
</organism>
<keyword evidence="1" id="KW-0378">Hydrolase</keyword>
<sequence length="285" mass="29557">MARAIASLAEVADGFGAVVLDQWGVLHDGRTPYPGAVDALRALAARGTRLAVLSNSGKRAGPNADRIAAMGFPNGLFETVMTSGEALWRDIAQGRVTAHRLFPIERAPGDARAFCEGLPVTLAPDLAGADAVLLMGLPDDADPAPVASLLDAATARGLTVHCTNPDRASPRADGATVVSPGALAHDLARRGGTVRFYGKPHPPVFEAVAAALDLPPARLLMVGDSPEHDIAGAAAAGWSSVFVRGGLHRAALGRAVDPRVLHRLFAEQRAPLPDFILDTIGARHA</sequence>
<evidence type="ECO:0000313" key="1">
    <source>
        <dbReference type="EMBL" id="TDL79633.1"/>
    </source>
</evidence>
<dbReference type="GO" id="GO:0005737">
    <property type="term" value="C:cytoplasm"/>
    <property type="evidence" value="ECO:0007669"/>
    <property type="project" value="TreeGrafter"/>
</dbReference>
<dbReference type="InterPro" id="IPR023214">
    <property type="entry name" value="HAD_sf"/>
</dbReference>
<dbReference type="PANTHER" id="PTHR19288:SF90">
    <property type="entry name" value="OS08G0542600 PROTEIN"/>
    <property type="match status" value="1"/>
</dbReference>
<dbReference type="InterPro" id="IPR036412">
    <property type="entry name" value="HAD-like_sf"/>
</dbReference>
<proteinExistence type="predicted"/>
<dbReference type="RefSeq" id="WP_133396645.1">
    <property type="nucleotide sequence ID" value="NZ_SNAA01000008.1"/>
</dbReference>